<accession>A0A2S7WN35</accession>
<evidence type="ECO:0000313" key="2">
    <source>
        <dbReference type="Proteomes" id="UP000238882"/>
    </source>
</evidence>
<dbReference type="Proteomes" id="UP000238882">
    <property type="component" value="Unassembled WGS sequence"/>
</dbReference>
<dbReference type="PANTHER" id="PTHR35609:SF1">
    <property type="entry name" value="MACRO DOMAIN-CONTAINING PROTEIN"/>
    <property type="match status" value="1"/>
</dbReference>
<dbReference type="OrthoDB" id="1452819at2"/>
<gene>
    <name evidence="1" type="ORF">BTO18_07520</name>
</gene>
<comment type="caution">
    <text evidence="1">The sequence shown here is derived from an EMBL/GenBank/DDBJ whole genome shotgun (WGS) entry which is preliminary data.</text>
</comment>
<dbReference type="PANTHER" id="PTHR35609">
    <property type="entry name" value="MACRO DOMAIN-CONTAINING PROTEIN"/>
    <property type="match status" value="1"/>
</dbReference>
<dbReference type="AlphaFoldDB" id="A0A2S7WN35"/>
<proteinExistence type="predicted"/>
<sequence>MWFKKLTGFEETSVQKVKDNIFVDGKNIISKINKRVLNYGELQVISLEKLRKTKITDSIKGNIKVSEIIADVQDLHCNENNKNSLFQVASQFNLLEMIEPNISPEDGIDFYENDLTQGPACAIACGAGTIYRNYFVELNGQIGQTRNRQINCLKDIGRALNNKEFSLWEMKNGYALINQNGILNINKQISKLNNKEREFLKGKLKVGIQWDTEVTIKNARHNVSQIYCSALPVSYCQLDTFYYESFARLILEATYEATFYTSIKNLIKFGSNKVFLTLVGGGAFGNDIDWILESLYKVIEKFKYLPLDVKIVSYGKSSNLIREFVESYN</sequence>
<name>A0A2S7WN35_9FLAO</name>
<organism evidence="1 2">
    <name type="scientific">Polaribacter porphyrae</name>
    <dbReference type="NCBI Taxonomy" id="1137780"/>
    <lineage>
        <taxon>Bacteria</taxon>
        <taxon>Pseudomonadati</taxon>
        <taxon>Bacteroidota</taxon>
        <taxon>Flavobacteriia</taxon>
        <taxon>Flavobacteriales</taxon>
        <taxon>Flavobacteriaceae</taxon>
    </lineage>
</organism>
<dbReference type="RefSeq" id="WP_105015630.1">
    <property type="nucleotide sequence ID" value="NZ_MSCN01000001.1"/>
</dbReference>
<keyword evidence="2" id="KW-1185">Reference proteome</keyword>
<reference evidence="1 2" key="1">
    <citation type="submission" date="2016-12" db="EMBL/GenBank/DDBJ databases">
        <title>Trade-off between light-utilization and light-protection in marine flavobacteria.</title>
        <authorList>
            <person name="Kumagai Y."/>
            <person name="Yoshizawa S."/>
            <person name="Kogure K."/>
            <person name="Iwasaki W."/>
        </authorList>
    </citation>
    <scope>NUCLEOTIDE SEQUENCE [LARGE SCALE GENOMIC DNA]</scope>
    <source>
        <strain evidence="1 2">NBRC 108759</strain>
    </source>
</reference>
<evidence type="ECO:0000313" key="1">
    <source>
        <dbReference type="EMBL" id="PQJ79027.1"/>
    </source>
</evidence>
<protein>
    <submittedName>
        <fullName evidence="1">Uncharacterized protein</fullName>
    </submittedName>
</protein>
<dbReference type="EMBL" id="MSCN01000001">
    <property type="protein sequence ID" value="PQJ79027.1"/>
    <property type="molecule type" value="Genomic_DNA"/>
</dbReference>